<reference evidence="4" key="2">
    <citation type="submission" date="2025-08" db="UniProtKB">
        <authorList>
            <consortium name="Ensembl"/>
        </authorList>
    </citation>
    <scope>IDENTIFICATION</scope>
</reference>
<reference evidence="4 5" key="1">
    <citation type="journal article" date="2021" name="G3 (Bethesda)">
        <title>Improved contiguity of the threespine stickleback genome using long-read sequencing.</title>
        <authorList>
            <person name="Nath S."/>
            <person name="Shaw D.E."/>
            <person name="White M.A."/>
        </authorList>
    </citation>
    <scope>NUCLEOTIDE SEQUENCE [LARGE SCALE GENOMIC DNA]</scope>
    <source>
        <strain evidence="4 5">Lake Benthic</strain>
    </source>
</reference>
<dbReference type="PANTHER" id="PTHR46148">
    <property type="entry name" value="CHROMO DOMAIN-CONTAINING PROTEIN"/>
    <property type="match status" value="1"/>
</dbReference>
<dbReference type="Ensembl" id="ENSGACT00000067781.1">
    <property type="protein sequence ID" value="ENSGACP00000068937.1"/>
    <property type="gene ID" value="ENSGACG00000034767.1"/>
</dbReference>
<feature type="domain" description="Chromo" evidence="3">
    <location>
        <begin position="194"/>
        <end position="252"/>
    </location>
</feature>
<feature type="compositionally biased region" description="Polar residues" evidence="2">
    <location>
        <begin position="1"/>
        <end position="12"/>
    </location>
</feature>
<proteinExistence type="predicted"/>
<name>A0AAQ4S1N1_GASAC</name>
<evidence type="ECO:0000259" key="3">
    <source>
        <dbReference type="PROSITE" id="PS50013"/>
    </source>
</evidence>
<organism evidence="4 5">
    <name type="scientific">Gasterosteus aculeatus aculeatus</name>
    <name type="common">three-spined stickleback</name>
    <dbReference type="NCBI Taxonomy" id="481459"/>
    <lineage>
        <taxon>Eukaryota</taxon>
        <taxon>Metazoa</taxon>
        <taxon>Chordata</taxon>
        <taxon>Craniata</taxon>
        <taxon>Vertebrata</taxon>
        <taxon>Euteleostomi</taxon>
        <taxon>Actinopterygii</taxon>
        <taxon>Neopterygii</taxon>
        <taxon>Teleostei</taxon>
        <taxon>Neoteleostei</taxon>
        <taxon>Acanthomorphata</taxon>
        <taxon>Eupercaria</taxon>
        <taxon>Perciformes</taxon>
        <taxon>Cottioidei</taxon>
        <taxon>Gasterosteales</taxon>
        <taxon>Gasterosteidae</taxon>
        <taxon>Gasterosteus</taxon>
    </lineage>
</organism>
<dbReference type="AlphaFoldDB" id="A0AAQ4S1N1"/>
<dbReference type="SUPFAM" id="SSF54160">
    <property type="entry name" value="Chromo domain-like"/>
    <property type="match status" value="1"/>
</dbReference>
<dbReference type="InterPro" id="IPR023780">
    <property type="entry name" value="Chromo_domain"/>
</dbReference>
<feature type="compositionally biased region" description="Basic and acidic residues" evidence="2">
    <location>
        <begin position="238"/>
        <end position="249"/>
    </location>
</feature>
<dbReference type="SMART" id="SM00298">
    <property type="entry name" value="CHROMO"/>
    <property type="match status" value="1"/>
</dbReference>
<feature type="compositionally biased region" description="Basic residues" evidence="2">
    <location>
        <begin position="250"/>
        <end position="266"/>
    </location>
</feature>
<dbReference type="InterPro" id="IPR000953">
    <property type="entry name" value="Chromo/chromo_shadow_dom"/>
</dbReference>
<accession>A0AAQ4S1N1</accession>
<feature type="region of interest" description="Disordered" evidence="2">
    <location>
        <begin position="236"/>
        <end position="294"/>
    </location>
</feature>
<dbReference type="PANTHER" id="PTHR46148:SF52">
    <property type="entry name" value="OS04G0603800 PROTEIN"/>
    <property type="match status" value="1"/>
</dbReference>
<dbReference type="GeneTree" id="ENSGT01120000272472"/>
<evidence type="ECO:0000313" key="5">
    <source>
        <dbReference type="Proteomes" id="UP000007635"/>
    </source>
</evidence>
<dbReference type="InterPro" id="IPR016197">
    <property type="entry name" value="Chromo-like_dom_sf"/>
</dbReference>
<evidence type="ECO:0000313" key="4">
    <source>
        <dbReference type="Ensembl" id="ENSGACP00000068937.1"/>
    </source>
</evidence>
<dbReference type="GO" id="GO:0005634">
    <property type="term" value="C:nucleus"/>
    <property type="evidence" value="ECO:0007669"/>
    <property type="project" value="UniProtKB-SubCell"/>
</dbReference>
<dbReference type="InterPro" id="IPR056924">
    <property type="entry name" value="SH3_Tf2-1"/>
</dbReference>
<protein>
    <recommendedName>
        <fullName evidence="3">Chromo domain-containing protein</fullName>
    </recommendedName>
</protein>
<dbReference type="PROSITE" id="PS50013">
    <property type="entry name" value="CHROMO_2"/>
    <property type="match status" value="1"/>
</dbReference>
<keyword evidence="5" id="KW-1185">Reference proteome</keyword>
<dbReference type="Gene3D" id="2.40.50.40">
    <property type="match status" value="1"/>
</dbReference>
<dbReference type="Pfam" id="PF00385">
    <property type="entry name" value="Chromo"/>
    <property type="match status" value="1"/>
</dbReference>
<evidence type="ECO:0000256" key="1">
    <source>
        <dbReference type="ARBA" id="ARBA00004123"/>
    </source>
</evidence>
<comment type="subcellular location">
    <subcellularLocation>
        <location evidence="1">Nucleus</location>
    </subcellularLocation>
</comment>
<dbReference type="Proteomes" id="UP000007635">
    <property type="component" value="Chromosome IV"/>
</dbReference>
<evidence type="ECO:0000256" key="2">
    <source>
        <dbReference type="SAM" id="MobiDB-lite"/>
    </source>
</evidence>
<dbReference type="Pfam" id="PF24626">
    <property type="entry name" value="SH3_Tf2-1"/>
    <property type="match status" value="1"/>
</dbReference>
<reference evidence="4" key="3">
    <citation type="submission" date="2025-09" db="UniProtKB">
        <authorList>
            <consortium name="Ensembl"/>
        </authorList>
    </citation>
    <scope>IDENTIFICATION</scope>
</reference>
<sequence length="294" mass="33449">TRTLSVSSAHTASDNRRSGADIYSGPNTPRIRWSNPPRASPRSNASWAFSHRYSRGQGSPLTYHPLQSGCREARRLGTRPTHLLHAVRRQEGQANRRRRPGPQYSPGEWVWLSTKDLRLRLPCRKLSPRYEGPFQIKKQITPVSFRLDLPANYRISPTFHVSLLKPADGPRGAREERSTSQPPPAILVDGEEAYRVHELLDSRRRGKTLQYLVDWEGFGPEERSWADAKDILGPTLTEEFHRAHPEKPAPRPRGRPRRRVSLRVRSRSQGGGSVTKDAPAPPPSRHRRDPSPEY</sequence>
<feature type="region of interest" description="Disordered" evidence="2">
    <location>
        <begin position="1"/>
        <end position="44"/>
    </location>
</feature>